<evidence type="ECO:0000256" key="1">
    <source>
        <dbReference type="ARBA" id="ARBA00006568"/>
    </source>
</evidence>
<dbReference type="EMBL" id="MJEQ01002461">
    <property type="protein sequence ID" value="OIT27288.1"/>
    <property type="molecule type" value="Genomic_DNA"/>
</dbReference>
<dbReference type="SMR" id="A0A1J6KR22"/>
<dbReference type="PANTHER" id="PTHR47293:SF15">
    <property type="entry name" value="JACALIN-RELATED LECTIN 19"/>
    <property type="match status" value="1"/>
</dbReference>
<reference evidence="4" key="1">
    <citation type="submission" date="2016-11" db="EMBL/GenBank/DDBJ databases">
        <title>The genome of Nicotiana attenuata.</title>
        <authorList>
            <person name="Xu S."/>
            <person name="Brockmoeller T."/>
            <person name="Gaquerel E."/>
            <person name="Navarro A."/>
            <person name="Kuhl H."/>
            <person name="Gase K."/>
            <person name="Ling Z."/>
            <person name="Zhou W."/>
            <person name="Kreitzer C."/>
            <person name="Stanke M."/>
            <person name="Tang H."/>
            <person name="Lyons E."/>
            <person name="Pandey P."/>
            <person name="Pandey S.P."/>
            <person name="Timmermann B."/>
            <person name="Baldwin I.T."/>
        </authorList>
    </citation>
    <scope>NUCLEOTIDE SEQUENCE [LARGE SCALE GENOMIC DNA]</scope>
    <source>
        <strain evidence="4">UT</strain>
    </source>
</reference>
<organism evidence="4 5">
    <name type="scientific">Nicotiana attenuata</name>
    <name type="common">Coyote tobacco</name>
    <dbReference type="NCBI Taxonomy" id="49451"/>
    <lineage>
        <taxon>Eukaryota</taxon>
        <taxon>Viridiplantae</taxon>
        <taxon>Streptophyta</taxon>
        <taxon>Embryophyta</taxon>
        <taxon>Tracheophyta</taxon>
        <taxon>Spermatophyta</taxon>
        <taxon>Magnoliopsida</taxon>
        <taxon>eudicotyledons</taxon>
        <taxon>Gunneridae</taxon>
        <taxon>Pentapetalae</taxon>
        <taxon>asterids</taxon>
        <taxon>lamiids</taxon>
        <taxon>Solanales</taxon>
        <taxon>Solanaceae</taxon>
        <taxon>Nicotianoideae</taxon>
        <taxon>Nicotianeae</taxon>
        <taxon>Nicotiana</taxon>
    </lineage>
</organism>
<keyword evidence="5" id="KW-1185">Reference proteome</keyword>
<name>A0A1J6KR22_NICAT</name>
<evidence type="ECO:0000259" key="3">
    <source>
        <dbReference type="PROSITE" id="PS51752"/>
    </source>
</evidence>
<dbReference type="FunFam" id="2.100.10.30:FF:000001">
    <property type="entry name" value="Jacalin-related lectin 33"/>
    <property type="match status" value="1"/>
</dbReference>
<dbReference type="SUPFAM" id="SSF51101">
    <property type="entry name" value="Mannose-binding lectins"/>
    <property type="match status" value="1"/>
</dbReference>
<sequence length="209" mass="23114">MDMRPVGEEQADKVKKRIVVGPWGGHGGSPWDDGGFTGVREITLVYSLCIDSMTVVYDQNGKPYKAEKHGGVGGSKTAQIKLQFPGEYLTGVSGYYCPVVYGGSPVIRSLTFSSNRRTFGPFGVEEGTRFSLPMEGGQIVGFKGRSGWYLDAICCYIAKVKTTTVLQMAQQRLKKLASSVSLNYRYGDDQNKFYYYKGGDEIQTKYSKK</sequence>
<dbReference type="GO" id="GO:0030246">
    <property type="term" value="F:carbohydrate binding"/>
    <property type="evidence" value="ECO:0007669"/>
    <property type="project" value="UniProtKB-KW"/>
</dbReference>
<dbReference type="OMA" id="YSDNTIW"/>
<dbReference type="PANTHER" id="PTHR47293">
    <property type="entry name" value="JACALIN-RELATED LECTIN 3"/>
    <property type="match status" value="1"/>
</dbReference>
<accession>A0A1J6KR22</accession>
<dbReference type="InterPro" id="IPR036404">
    <property type="entry name" value="Jacalin-like_lectin_dom_sf"/>
</dbReference>
<dbReference type="OrthoDB" id="1901752at2759"/>
<keyword evidence="2" id="KW-0430">Lectin</keyword>
<dbReference type="InterPro" id="IPR033734">
    <property type="entry name" value="Jacalin-like_lectin_dom_plant"/>
</dbReference>
<dbReference type="GeneID" id="109214144"/>
<comment type="caution">
    <text evidence="4">The sequence shown here is derived from an EMBL/GenBank/DDBJ whole genome shotgun (WGS) entry which is preliminary data.</text>
</comment>
<gene>
    <name evidence="4" type="primary">JAL19</name>
    <name evidence="4" type="ORF">A4A49_35266</name>
</gene>
<feature type="domain" description="Jacalin-type lectin" evidence="3">
    <location>
        <begin position="17"/>
        <end position="159"/>
    </location>
</feature>
<dbReference type="Pfam" id="PF01419">
    <property type="entry name" value="Jacalin"/>
    <property type="match status" value="1"/>
</dbReference>
<evidence type="ECO:0000313" key="4">
    <source>
        <dbReference type="EMBL" id="OIT27288.1"/>
    </source>
</evidence>
<dbReference type="InterPro" id="IPR001229">
    <property type="entry name" value="Jacalin-like_lectin_dom"/>
</dbReference>
<proteinExistence type="inferred from homology"/>
<dbReference type="CDD" id="cd09612">
    <property type="entry name" value="Jacalin"/>
    <property type="match status" value="1"/>
</dbReference>
<evidence type="ECO:0000313" key="5">
    <source>
        <dbReference type="Proteomes" id="UP000187609"/>
    </source>
</evidence>
<dbReference type="AlphaFoldDB" id="A0A1J6KR22"/>
<dbReference type="Proteomes" id="UP000187609">
    <property type="component" value="Unassembled WGS sequence"/>
</dbReference>
<evidence type="ECO:0000256" key="2">
    <source>
        <dbReference type="ARBA" id="ARBA00022734"/>
    </source>
</evidence>
<dbReference type="Gene3D" id="2.100.10.30">
    <property type="entry name" value="Jacalin-like lectin domain"/>
    <property type="match status" value="1"/>
</dbReference>
<dbReference type="STRING" id="49451.A0A1J6KR22"/>
<protein>
    <submittedName>
        <fullName evidence="4">Jacalin-related lectin 19</fullName>
    </submittedName>
</protein>
<comment type="similarity">
    <text evidence="1">Belongs to the jacalin lectin family.</text>
</comment>
<dbReference type="PROSITE" id="PS51752">
    <property type="entry name" value="JACALIN_LECTIN"/>
    <property type="match status" value="1"/>
</dbReference>
<dbReference type="KEGG" id="nau:109214144"/>
<dbReference type="SMART" id="SM00915">
    <property type="entry name" value="Jacalin"/>
    <property type="match status" value="1"/>
</dbReference>
<dbReference type="Gramene" id="OIT27288">
    <property type="protein sequence ID" value="OIT27288"/>
    <property type="gene ID" value="A4A49_35266"/>
</dbReference>